<reference evidence="2" key="1">
    <citation type="journal article" date="2020" name="Fungal Divers.">
        <title>Resolving the Mortierellaceae phylogeny through synthesis of multi-gene phylogenetics and phylogenomics.</title>
        <authorList>
            <person name="Vandepol N."/>
            <person name="Liber J."/>
            <person name="Desiro A."/>
            <person name="Na H."/>
            <person name="Kennedy M."/>
            <person name="Barry K."/>
            <person name="Grigoriev I.V."/>
            <person name="Miller A.N."/>
            <person name="O'Donnell K."/>
            <person name="Stajich J.E."/>
            <person name="Bonito G."/>
        </authorList>
    </citation>
    <scope>NUCLEOTIDE SEQUENCE</scope>
    <source>
        <strain evidence="2">NRRL 6426</strain>
    </source>
</reference>
<proteinExistence type="predicted"/>
<keyword evidence="1" id="KW-0732">Signal</keyword>
<evidence type="ECO:0000313" key="3">
    <source>
        <dbReference type="Proteomes" id="UP000748756"/>
    </source>
</evidence>
<feature type="chain" id="PRO_5040512389" evidence="1">
    <location>
        <begin position="28"/>
        <end position="85"/>
    </location>
</feature>
<dbReference type="AlphaFoldDB" id="A0A9P5S3N5"/>
<dbReference type="Proteomes" id="UP000748756">
    <property type="component" value="Unassembled WGS sequence"/>
</dbReference>
<organism evidence="2 3">
    <name type="scientific">Linnemannia schmuckeri</name>
    <dbReference type="NCBI Taxonomy" id="64567"/>
    <lineage>
        <taxon>Eukaryota</taxon>
        <taxon>Fungi</taxon>
        <taxon>Fungi incertae sedis</taxon>
        <taxon>Mucoromycota</taxon>
        <taxon>Mortierellomycotina</taxon>
        <taxon>Mortierellomycetes</taxon>
        <taxon>Mortierellales</taxon>
        <taxon>Mortierellaceae</taxon>
        <taxon>Linnemannia</taxon>
    </lineage>
</organism>
<evidence type="ECO:0000256" key="1">
    <source>
        <dbReference type="SAM" id="SignalP"/>
    </source>
</evidence>
<feature type="signal peptide" evidence="1">
    <location>
        <begin position="1"/>
        <end position="27"/>
    </location>
</feature>
<accession>A0A9P5S3N5</accession>
<keyword evidence="3" id="KW-1185">Reference proteome</keyword>
<protein>
    <submittedName>
        <fullName evidence="2">Uncharacterized protein</fullName>
    </submittedName>
</protein>
<gene>
    <name evidence="2" type="ORF">BG015_004861</name>
</gene>
<sequence>MNGPQQIFSFFLVAVLALVVMSEGTEAVTIPAWCNCSNDQAKSKKACSVAGANYDGSSCGLDHIGKYNAFLMSCSQQNGSYKCWH</sequence>
<name>A0A9P5S3N5_9FUNG</name>
<evidence type="ECO:0000313" key="2">
    <source>
        <dbReference type="EMBL" id="KAF9152692.1"/>
    </source>
</evidence>
<dbReference type="EMBL" id="JAAAUQ010000226">
    <property type="protein sequence ID" value="KAF9152692.1"/>
    <property type="molecule type" value="Genomic_DNA"/>
</dbReference>
<dbReference type="OrthoDB" id="2361837at2759"/>
<comment type="caution">
    <text evidence="2">The sequence shown here is derived from an EMBL/GenBank/DDBJ whole genome shotgun (WGS) entry which is preliminary data.</text>
</comment>